<organism evidence="2 3">
    <name type="scientific">Rhizobium tumorigenes</name>
    <dbReference type="NCBI Taxonomy" id="2041385"/>
    <lineage>
        <taxon>Bacteria</taxon>
        <taxon>Pseudomonadati</taxon>
        <taxon>Pseudomonadota</taxon>
        <taxon>Alphaproteobacteria</taxon>
        <taxon>Hyphomicrobiales</taxon>
        <taxon>Rhizobiaceae</taxon>
        <taxon>Rhizobium/Agrobacterium group</taxon>
        <taxon>Rhizobium</taxon>
    </lineage>
</organism>
<keyword evidence="1" id="KW-0812">Transmembrane</keyword>
<evidence type="ECO:0000256" key="1">
    <source>
        <dbReference type="SAM" id="Phobius"/>
    </source>
</evidence>
<dbReference type="RefSeq" id="WP_133255529.1">
    <property type="nucleotide sequence ID" value="NZ_CP117255.1"/>
</dbReference>
<name>A0AAF1K7X1_9HYPH</name>
<dbReference type="Proteomes" id="UP000249499">
    <property type="component" value="Chromosome"/>
</dbReference>
<sequence length="61" mass="6783">MNTVTRRKKAMPDKVILINVVWMTVITGMLAFTVALYGQKADQSPVYGPYASAHSYVASQY</sequence>
<feature type="transmembrane region" description="Helical" evidence="1">
    <location>
        <begin position="16"/>
        <end position="37"/>
    </location>
</feature>
<reference evidence="2 3" key="1">
    <citation type="journal article" date="2018" name="Sci. Rep.">
        <title>Rhizobium tumorigenes sp. nov., a novel plant tumorigenic bacterium isolated from cane gall tumors on thornless blackberry.</title>
        <authorList>
            <person name="Kuzmanovi N."/>
            <person name="Smalla K."/>
            <person name="Gronow S."/>
            <person name="PuBawska J."/>
        </authorList>
    </citation>
    <scope>NUCLEOTIDE SEQUENCE [LARGE SCALE GENOMIC DNA]</scope>
    <source>
        <strain evidence="2 3">1078</strain>
    </source>
</reference>
<evidence type="ECO:0000313" key="2">
    <source>
        <dbReference type="EMBL" id="WFR97460.1"/>
    </source>
</evidence>
<protein>
    <submittedName>
        <fullName evidence="2">Uncharacterized protein</fullName>
    </submittedName>
</protein>
<dbReference type="EMBL" id="CP117255">
    <property type="protein sequence ID" value="WFR97460.1"/>
    <property type="molecule type" value="Genomic_DNA"/>
</dbReference>
<dbReference type="AlphaFoldDB" id="A0AAF1K7X1"/>
<keyword evidence="1" id="KW-1133">Transmembrane helix</keyword>
<evidence type="ECO:0000313" key="3">
    <source>
        <dbReference type="Proteomes" id="UP000249499"/>
    </source>
</evidence>
<accession>A0AAF1K7X1</accession>
<reference evidence="3" key="2">
    <citation type="journal article" date="2023" name="MicrobiologyOpen">
        <title>Genomics of the tumorigenes clade of the family Rhizobiaceae and description of Rhizobium rhododendri sp. nov.</title>
        <authorList>
            <person name="Kuzmanovic N."/>
            <person name="diCenzo G.C."/>
            <person name="Bunk B."/>
            <person name="Sproeer C."/>
            <person name="Fruehling A."/>
            <person name="Neumann-Schaal M."/>
            <person name="Overmann J."/>
            <person name="Smalla K."/>
        </authorList>
    </citation>
    <scope>NUCLEOTIDE SEQUENCE [LARGE SCALE GENOMIC DNA]</scope>
    <source>
        <strain evidence="3">1078</strain>
    </source>
</reference>
<gene>
    <name evidence="2" type="ORF">PR017_06570</name>
</gene>
<dbReference type="KEGG" id="rtu:PR017_06570"/>
<keyword evidence="3" id="KW-1185">Reference proteome</keyword>
<keyword evidence="1" id="KW-0472">Membrane</keyword>
<proteinExistence type="predicted"/>